<keyword evidence="6" id="KW-0636">Prenylation</keyword>
<dbReference type="RefSeq" id="XP_065723568.2">
    <property type="nucleotide sequence ID" value="XM_065867496.2"/>
</dbReference>
<keyword evidence="4 6" id="KW-0112">Calmodulin-binding</keyword>
<dbReference type="Pfam" id="PF19292">
    <property type="entry name" value="KPBB_C"/>
    <property type="match status" value="1"/>
</dbReference>
<evidence type="ECO:0000256" key="4">
    <source>
        <dbReference type="ARBA" id="ARBA00022860"/>
    </source>
</evidence>
<dbReference type="GeneID" id="108016841"/>
<organism evidence="10 11">
    <name type="scientific">Drosophila suzukii</name>
    <name type="common">Spotted-wing drosophila fruit fly</name>
    <dbReference type="NCBI Taxonomy" id="28584"/>
    <lineage>
        <taxon>Eukaryota</taxon>
        <taxon>Metazoa</taxon>
        <taxon>Ecdysozoa</taxon>
        <taxon>Arthropoda</taxon>
        <taxon>Hexapoda</taxon>
        <taxon>Insecta</taxon>
        <taxon>Pterygota</taxon>
        <taxon>Neoptera</taxon>
        <taxon>Endopterygota</taxon>
        <taxon>Diptera</taxon>
        <taxon>Brachycera</taxon>
        <taxon>Muscomorpha</taxon>
        <taxon>Ephydroidea</taxon>
        <taxon>Drosophilidae</taxon>
        <taxon>Drosophila</taxon>
        <taxon>Sophophora</taxon>
    </lineage>
</organism>
<comment type="subcellular location">
    <subcellularLocation>
        <location evidence="6">Cell membrane</location>
        <topology evidence="6">Lipid-anchor</topology>
        <orientation evidence="6">Cytoplasmic side</orientation>
    </subcellularLocation>
</comment>
<reference evidence="11" key="1">
    <citation type="submission" date="2025-08" db="UniProtKB">
        <authorList>
            <consortium name="RefSeq"/>
        </authorList>
    </citation>
    <scope>IDENTIFICATION</scope>
</reference>
<feature type="compositionally biased region" description="Polar residues" evidence="7">
    <location>
        <begin position="927"/>
        <end position="942"/>
    </location>
</feature>
<evidence type="ECO:0000256" key="2">
    <source>
        <dbReference type="ARBA" id="ARBA00007128"/>
    </source>
</evidence>
<dbReference type="InterPro" id="IPR008734">
    <property type="entry name" value="PHK_A/B_su"/>
</dbReference>
<comment type="similarity">
    <text evidence="2 6">Belongs to the phosphorylase b kinase regulatory chain family.</text>
</comment>
<evidence type="ECO:0000256" key="3">
    <source>
        <dbReference type="ARBA" id="ARBA00022600"/>
    </source>
</evidence>
<dbReference type="InterPro" id="IPR008928">
    <property type="entry name" value="6-hairpin_glycosidase_sf"/>
</dbReference>
<gene>
    <name evidence="11" type="primary">LOC108016841</name>
</gene>
<dbReference type="GO" id="GO:0005977">
    <property type="term" value="P:glycogen metabolic process"/>
    <property type="evidence" value="ECO:0007669"/>
    <property type="project" value="UniProtKB-KW"/>
</dbReference>
<proteinExistence type="inferred from homology"/>
<feature type="region of interest" description="Disordered" evidence="7">
    <location>
        <begin position="909"/>
        <end position="944"/>
    </location>
</feature>
<keyword evidence="10" id="KW-1185">Reference proteome</keyword>
<comment type="pathway">
    <text evidence="1 6">Glycan biosynthesis; glycogen metabolism.</text>
</comment>
<evidence type="ECO:0000256" key="7">
    <source>
        <dbReference type="SAM" id="MobiDB-lite"/>
    </source>
</evidence>
<keyword evidence="6" id="KW-1003">Cell membrane</keyword>
<feature type="domain" description="GH15-like" evidence="8">
    <location>
        <begin position="8"/>
        <end position="1067"/>
    </location>
</feature>
<dbReference type="InterPro" id="IPR012341">
    <property type="entry name" value="6hp_glycosidase-like_sf"/>
</dbReference>
<dbReference type="Gene3D" id="1.50.10.10">
    <property type="match status" value="1"/>
</dbReference>
<evidence type="ECO:0000256" key="6">
    <source>
        <dbReference type="RuleBase" id="RU364123"/>
    </source>
</evidence>
<evidence type="ECO:0000256" key="1">
    <source>
        <dbReference type="ARBA" id="ARBA00005131"/>
    </source>
</evidence>
<dbReference type="GO" id="GO:0005886">
    <property type="term" value="C:plasma membrane"/>
    <property type="evidence" value="ECO:0007669"/>
    <property type="project" value="UniProtKB-SubCell"/>
</dbReference>
<keyword evidence="5 6" id="KW-0119">Carbohydrate metabolism</keyword>
<accession>A0AB40DHH2</accession>
<comment type="function">
    <text evidence="6">Phosphorylase b kinase catalyzes the phosphorylation of serine in certain substrates, including troponin I.</text>
</comment>
<feature type="domain" description="Phosphorylase b kinase regulatory subunit alpha/beta C-terminal" evidence="9">
    <location>
        <begin position="1081"/>
        <end position="1275"/>
    </location>
</feature>
<dbReference type="Proteomes" id="UP001652628">
    <property type="component" value="Chromosome X"/>
</dbReference>
<dbReference type="Pfam" id="PF00723">
    <property type="entry name" value="Glyco_hydro_15"/>
    <property type="match status" value="1"/>
</dbReference>
<feature type="compositionally biased region" description="Low complexity" evidence="7">
    <location>
        <begin position="909"/>
        <end position="926"/>
    </location>
</feature>
<dbReference type="PANTHER" id="PTHR10749">
    <property type="entry name" value="PHOSPHORYLASE B KINASE REGULATORY SUBUNIT"/>
    <property type="match status" value="1"/>
</dbReference>
<dbReference type="InterPro" id="IPR011613">
    <property type="entry name" value="GH15-like"/>
</dbReference>
<evidence type="ECO:0000259" key="8">
    <source>
        <dbReference type="Pfam" id="PF00723"/>
    </source>
</evidence>
<dbReference type="SUPFAM" id="SSF48208">
    <property type="entry name" value="Six-hairpin glycosidases"/>
    <property type="match status" value="1"/>
</dbReference>
<keyword evidence="3 6" id="KW-0321">Glycogen metabolism</keyword>
<sequence length="1351" mass="150440">MRSRSNSGVRLDYYQRIVHRLILAHQEPVTGLFPASNVNSHAWIRDNVYCILAVWGLSMAYKKIADQDEDRAKCYELEQSCVKLMRGLLMAMMNQKDKVEKFKMTQSPYDSLHAKYSSKNGLPVVGDNEWGHLQIDAVSLYLLILAQMTASGLQIVFSLDEVSFIQNLVFYIESAYSIPDYGIWERGDKTNHGEPELNASSIGMAKAALEAMNELDLFGARGGPASVIHVLADEAHKCQAVLQSMLPRESNSKELDSGLLCVIGFPAFAVDDAQLIHNTKDAILSRLQGKYGCKRFLRDGYRTPKEDPSRLYYERWELRMFENIECEWPLFYCYLILFHAFQSDKRSVEEYASRLEKIMVRSEDGILLVPESYAVPQDLVGFEYQKPGSQVREVVGRCPFLWGQSLFILGRLLQEGFLAVGELDPLNRRLGAQKKPDVVVQVVIIAEDNEIRDKLAEHDLHVQTIAEVAPIEVQPARVLSHLYTYLGRNRKLGLSGRKSRDVGILSTSKLYSLKDRIFAFTPQHIDYEEYYTTRDPDLLASNFTTNLAFLTNNWRHMLGRPTITLMATHYMLDQDKIPLAMIQTMRKLKSGYINGTRVMLGSLKDFLNTSAITDLSFLGSTEDGYPDRLHPDVQTYLDEHLLRSFSNRSTMNLRGGQLRPRTLRRRMSCKGAIKKTRSINVDSDNLGMEGPSPLTERRLSSIVPPPWLQANKQSHVSVFATTPEEGPANSPLHLGNELSIRENIYPVDPHHSRSAIDRRSEFVRQQEMPKILIQRHRAETNFADTEVEELIAMLRETENLEEQGDILQYLVDTQGLDFNTELEQTFGNEVVLELAGGGAGGAAGAAGAGGAGGPGEGAKKSPTIVLPTVIIDAVTIPAATSTDADGNANPGSATATAAGSSNVHCIGNTSNTSNISSSSIGSNTSNHNTMSPHENNDSSQSEGMLEEGRVVTVRDLLKGLYEKACQQKLWGLVRHTAGMLGKRVEDLAKAVTDLLVRQKQVTVGMPPNNEHTITAPLPEVELRQLIHDAYGDDESTAMLTQELMVYLAMFIRTEPQLFHEMLRLRVGLIIQVMAKELSRTLNCDGEAASEHLLNLSPFEMKNLLYHILSGKEFAVSSVARGNLSIVSCKSSRVSKKSQIGLGDPEGEDALIATIDDRQGQWLRRRRLDGALNRVPRDFYSRVWTVLEKCQGLAIEGRVLQQSLTQEMTPGELKFALEVETALNQIPQPEYRQLVVEALMVLTLVTEHNMVPTLGGIIYVEHLVHKANQLFLEDQRKVQGDATLCCAKIKDGKEQQQAASGMLLCGGAAYICQHLYDSAPSGSYGTMTYMSRAVALVLDCVPKHGEMECAIS</sequence>
<name>A0AB40DHH2_DROSZ</name>
<dbReference type="GO" id="GO:0005516">
    <property type="term" value="F:calmodulin binding"/>
    <property type="evidence" value="ECO:0007669"/>
    <property type="project" value="UniProtKB-KW"/>
</dbReference>
<keyword evidence="6" id="KW-0449">Lipoprotein</keyword>
<protein>
    <recommendedName>
        <fullName evidence="6">Phosphorylase b kinase regulatory subunit</fullName>
    </recommendedName>
</protein>
<evidence type="ECO:0000313" key="11">
    <source>
        <dbReference type="RefSeq" id="XP_065723568.2"/>
    </source>
</evidence>
<dbReference type="InterPro" id="IPR045583">
    <property type="entry name" value="KPBA/B_C"/>
</dbReference>
<evidence type="ECO:0000313" key="10">
    <source>
        <dbReference type="Proteomes" id="UP001652628"/>
    </source>
</evidence>
<evidence type="ECO:0000259" key="9">
    <source>
        <dbReference type="Pfam" id="PF19292"/>
    </source>
</evidence>
<keyword evidence="6" id="KW-0472">Membrane</keyword>
<dbReference type="GO" id="GO:0005964">
    <property type="term" value="C:phosphorylase kinase complex"/>
    <property type="evidence" value="ECO:0007669"/>
    <property type="project" value="TreeGrafter"/>
</dbReference>
<dbReference type="PANTHER" id="PTHR10749:SF7">
    <property type="entry name" value="PHOSPHORYLASE B KINASE REGULATORY SUBUNIT ALPHA-RELATED"/>
    <property type="match status" value="1"/>
</dbReference>
<evidence type="ECO:0000256" key="5">
    <source>
        <dbReference type="ARBA" id="ARBA00023277"/>
    </source>
</evidence>